<proteinExistence type="predicted"/>
<dbReference type="GO" id="GO:0046872">
    <property type="term" value="F:metal ion binding"/>
    <property type="evidence" value="ECO:0007669"/>
    <property type="project" value="UniProtKB-KW"/>
</dbReference>
<evidence type="ECO:0000256" key="5">
    <source>
        <dbReference type="ARBA" id="ARBA00022833"/>
    </source>
</evidence>
<dbReference type="InterPro" id="IPR001915">
    <property type="entry name" value="Peptidase_M48"/>
</dbReference>
<gene>
    <name evidence="8" type="ORF">DFR47_108151</name>
</gene>
<keyword evidence="4" id="KW-0378">Hydrolase</keyword>
<keyword evidence="9" id="KW-1185">Reference proteome</keyword>
<dbReference type="Gene3D" id="3.30.2010.10">
    <property type="entry name" value="Metalloproteases ('zincins'), catalytic domain"/>
    <property type="match status" value="1"/>
</dbReference>
<comment type="caution">
    <text evidence="8">The sequence shown here is derived from an EMBL/GenBank/DDBJ whole genome shotgun (WGS) entry which is preliminary data.</text>
</comment>
<evidence type="ECO:0000256" key="1">
    <source>
        <dbReference type="ARBA" id="ARBA00001947"/>
    </source>
</evidence>
<dbReference type="AlphaFoldDB" id="A0A366DQ15"/>
<dbReference type="InterPro" id="IPR011990">
    <property type="entry name" value="TPR-like_helical_dom_sf"/>
</dbReference>
<evidence type="ECO:0000313" key="9">
    <source>
        <dbReference type="Proteomes" id="UP000252893"/>
    </source>
</evidence>
<dbReference type="GO" id="GO:0016020">
    <property type="term" value="C:membrane"/>
    <property type="evidence" value="ECO:0007669"/>
    <property type="project" value="TreeGrafter"/>
</dbReference>
<keyword evidence="2 8" id="KW-0645">Protease</keyword>
<dbReference type="Proteomes" id="UP000252893">
    <property type="component" value="Unassembled WGS sequence"/>
</dbReference>
<dbReference type="CDD" id="cd07324">
    <property type="entry name" value="M48C_Oma1-like"/>
    <property type="match status" value="1"/>
</dbReference>
<evidence type="ECO:0000256" key="6">
    <source>
        <dbReference type="ARBA" id="ARBA00023049"/>
    </source>
</evidence>
<evidence type="ECO:0000256" key="2">
    <source>
        <dbReference type="ARBA" id="ARBA00022670"/>
    </source>
</evidence>
<protein>
    <submittedName>
        <fullName evidence="8">Putative Zn-dependent protease</fullName>
    </submittedName>
</protein>
<keyword evidence="6" id="KW-0482">Metalloprotease</keyword>
<keyword evidence="3" id="KW-0479">Metal-binding</keyword>
<evidence type="ECO:0000313" key="8">
    <source>
        <dbReference type="EMBL" id="RBO92005.1"/>
    </source>
</evidence>
<comment type="cofactor">
    <cofactor evidence="1">
        <name>Zn(2+)</name>
        <dbReference type="ChEBI" id="CHEBI:29105"/>
    </cofactor>
</comment>
<accession>A0A366DQ15</accession>
<name>A0A366DQ15_9HYPH</name>
<dbReference type="GO" id="GO:0051603">
    <property type="term" value="P:proteolysis involved in protein catabolic process"/>
    <property type="evidence" value="ECO:0007669"/>
    <property type="project" value="TreeGrafter"/>
</dbReference>
<dbReference type="SUPFAM" id="SSF48452">
    <property type="entry name" value="TPR-like"/>
    <property type="match status" value="1"/>
</dbReference>
<dbReference type="EMBL" id="QNRH01000008">
    <property type="protein sequence ID" value="RBO92005.1"/>
    <property type="molecule type" value="Genomic_DNA"/>
</dbReference>
<dbReference type="InterPro" id="IPR051156">
    <property type="entry name" value="Mito/Outer_Membr_Metalloprot"/>
</dbReference>
<keyword evidence="5" id="KW-0862">Zinc</keyword>
<reference evidence="8 9" key="1">
    <citation type="submission" date="2018-06" db="EMBL/GenBank/DDBJ databases">
        <title>Genomic Encyclopedia of Type Strains, Phase IV (KMG-IV): sequencing the most valuable type-strain genomes for metagenomic binning, comparative biology and taxonomic classification.</title>
        <authorList>
            <person name="Goeker M."/>
        </authorList>
    </citation>
    <scope>NUCLEOTIDE SEQUENCE [LARGE SCALE GENOMIC DNA]</scope>
    <source>
        <strain evidence="8 9">DSM 25619</strain>
    </source>
</reference>
<evidence type="ECO:0000256" key="4">
    <source>
        <dbReference type="ARBA" id="ARBA00022801"/>
    </source>
</evidence>
<dbReference type="PANTHER" id="PTHR22726">
    <property type="entry name" value="METALLOENDOPEPTIDASE OMA1"/>
    <property type="match status" value="1"/>
</dbReference>
<dbReference type="GO" id="GO:0004222">
    <property type="term" value="F:metalloendopeptidase activity"/>
    <property type="evidence" value="ECO:0007669"/>
    <property type="project" value="InterPro"/>
</dbReference>
<dbReference type="Pfam" id="PF01435">
    <property type="entry name" value="Peptidase_M48"/>
    <property type="match status" value="1"/>
</dbReference>
<evidence type="ECO:0000259" key="7">
    <source>
        <dbReference type="Pfam" id="PF01435"/>
    </source>
</evidence>
<sequence length="482" mass="51475">MAKTEFLRTMPAPQPAASVPVHARNSSKHMLRLPLSLIISAAVLASSAFTASAQSRSVPIVRDAEIEALVSDYTTPILNAAGLGKQRIKTILVNSPSFNAFVDGRRIFINTGALLQSETPNEIIGVIAHETGHLAGGHQDRLREQLKQAKTMAVIGTLLGLGAGIAGAAARNSAIAGAGGGIAAGGGEIAMRSLLSYQRSEEAAADRSAINYLNKTGQSAKGMLVTFERFASALSISGTQVDAYRISHPLPRERIANLSNLAQQSPYFEKKDPESLQLRHDLARAKIAAYSGGMGSLQRIFRNNPRGLGARYGDAISTFLTGNARNAIPKIDALIKEQPKNPYFREMKGDILLKANNPAGAAAEFKQAAALDPRKSSLIRMSYGRALMLTGNKANMQAAITELKAGVARDPEFSEGYGYLAQAYGQSGQMALADLATADQHYYAGNINEAKIFATRAQTKLKSGSPDWLRAQDIINTKTKKK</sequence>
<evidence type="ECO:0000256" key="3">
    <source>
        <dbReference type="ARBA" id="ARBA00022723"/>
    </source>
</evidence>
<dbReference type="Gene3D" id="1.25.40.10">
    <property type="entry name" value="Tetratricopeptide repeat domain"/>
    <property type="match status" value="1"/>
</dbReference>
<feature type="domain" description="Peptidase M48" evidence="7">
    <location>
        <begin position="74"/>
        <end position="261"/>
    </location>
</feature>
<dbReference type="PANTHER" id="PTHR22726:SF1">
    <property type="entry name" value="METALLOENDOPEPTIDASE OMA1, MITOCHONDRIAL"/>
    <property type="match status" value="1"/>
</dbReference>
<dbReference type="Pfam" id="PF13432">
    <property type="entry name" value="TPR_16"/>
    <property type="match status" value="1"/>
</dbReference>
<organism evidence="8 9">
    <name type="scientific">Pseudochrobactrum asaccharolyticum</name>
    <dbReference type="NCBI Taxonomy" id="354351"/>
    <lineage>
        <taxon>Bacteria</taxon>
        <taxon>Pseudomonadati</taxon>
        <taxon>Pseudomonadota</taxon>
        <taxon>Alphaproteobacteria</taxon>
        <taxon>Hyphomicrobiales</taxon>
        <taxon>Brucellaceae</taxon>
        <taxon>Pseudochrobactrum</taxon>
    </lineage>
</organism>